<evidence type="ECO:0000256" key="13">
    <source>
        <dbReference type="ARBA" id="ARBA00023136"/>
    </source>
</evidence>
<keyword evidence="19" id="KW-1185">Reference proteome</keyword>
<evidence type="ECO:0000256" key="2">
    <source>
        <dbReference type="ARBA" id="ARBA00004294"/>
    </source>
</evidence>
<name>A0ABN7SPM6_OIKDI</name>
<keyword evidence="7 17" id="KW-0812">Transmembrane</keyword>
<evidence type="ECO:0000256" key="15">
    <source>
        <dbReference type="ARBA" id="ARBA00039397"/>
    </source>
</evidence>
<evidence type="ECO:0000313" key="19">
    <source>
        <dbReference type="Proteomes" id="UP001158576"/>
    </source>
</evidence>
<evidence type="ECO:0000256" key="14">
    <source>
        <dbReference type="ARBA" id="ARBA00038540"/>
    </source>
</evidence>
<evidence type="ECO:0000256" key="12">
    <source>
        <dbReference type="ARBA" id="ARBA00023128"/>
    </source>
</evidence>
<protein>
    <recommendedName>
        <fullName evidence="15">Microsomal glutathione S-transferase 1</fullName>
        <ecNumber evidence="5">2.5.1.18</ecNumber>
    </recommendedName>
</protein>
<evidence type="ECO:0000256" key="7">
    <source>
        <dbReference type="ARBA" id="ARBA00022692"/>
    </source>
</evidence>
<evidence type="ECO:0000256" key="17">
    <source>
        <dbReference type="SAM" id="Phobius"/>
    </source>
</evidence>
<dbReference type="EC" id="2.5.1.18" evidence="5"/>
<comment type="subunit">
    <text evidence="14">Homotrimer; The trimer binds only one molecule of glutathione.</text>
</comment>
<keyword evidence="9" id="KW-0256">Endoplasmic reticulum</keyword>
<keyword evidence="13 17" id="KW-0472">Membrane</keyword>
<comment type="catalytic activity">
    <reaction evidence="16">
        <text>RX + glutathione = an S-substituted glutathione + a halide anion + H(+)</text>
        <dbReference type="Rhea" id="RHEA:16437"/>
        <dbReference type="ChEBI" id="CHEBI:15378"/>
        <dbReference type="ChEBI" id="CHEBI:16042"/>
        <dbReference type="ChEBI" id="CHEBI:17792"/>
        <dbReference type="ChEBI" id="CHEBI:57925"/>
        <dbReference type="ChEBI" id="CHEBI:90779"/>
        <dbReference type="EC" id="2.5.1.18"/>
    </reaction>
    <physiologicalReaction direction="left-to-right" evidence="16">
        <dbReference type="Rhea" id="RHEA:16438"/>
    </physiologicalReaction>
</comment>
<keyword evidence="10 17" id="KW-1133">Transmembrane helix</keyword>
<dbReference type="Gene3D" id="1.20.120.550">
    <property type="entry name" value="Membrane associated eicosanoid/glutathione metabolism-like domain"/>
    <property type="match status" value="1"/>
</dbReference>
<dbReference type="SUPFAM" id="SSF161084">
    <property type="entry name" value="MAPEG domain-like"/>
    <property type="match status" value="1"/>
</dbReference>
<dbReference type="PANTHER" id="PTHR10689">
    <property type="entry name" value="MICROSOMAL GLUTATHIONE S-TRANSFERASE 1"/>
    <property type="match status" value="1"/>
</dbReference>
<sequence length="147" mass="16392">MSELISFENPVFKYYALAVAGTAINMLIKAPLTARQRFKHGAFANPEDAKSAKQDKPRVNEEVERVRRAHLNDLENVPVFWALGFIFVLLEPSESSARNHFLGFLAARVAHSFFYLCQIPQPTRGLAFFAGVGIVGSMAVQIIQRAL</sequence>
<dbReference type="Pfam" id="PF01124">
    <property type="entry name" value="MAPEG"/>
    <property type="match status" value="1"/>
</dbReference>
<comment type="subcellular location">
    <subcellularLocation>
        <location evidence="3">Endoplasmic reticulum membrane</location>
        <topology evidence="3">Multi-pass membrane protein</topology>
    </subcellularLocation>
    <subcellularLocation>
        <location evidence="2">Mitochondrion outer membrane</location>
    </subcellularLocation>
</comment>
<accession>A0ABN7SPM6</accession>
<comment type="similarity">
    <text evidence="4">Belongs to the MAPEG family.</text>
</comment>
<dbReference type="EMBL" id="OU015566">
    <property type="protein sequence ID" value="CAG5102551.1"/>
    <property type="molecule type" value="Genomic_DNA"/>
</dbReference>
<evidence type="ECO:0000256" key="16">
    <source>
        <dbReference type="ARBA" id="ARBA00049385"/>
    </source>
</evidence>
<evidence type="ECO:0000256" key="11">
    <source>
        <dbReference type="ARBA" id="ARBA00022990"/>
    </source>
</evidence>
<dbReference type="InterPro" id="IPR001129">
    <property type="entry name" value="Membr-assoc_MAPEG"/>
</dbReference>
<keyword evidence="8" id="KW-1000">Mitochondrion outer membrane</keyword>
<evidence type="ECO:0000256" key="3">
    <source>
        <dbReference type="ARBA" id="ARBA00004477"/>
    </source>
</evidence>
<evidence type="ECO:0000256" key="9">
    <source>
        <dbReference type="ARBA" id="ARBA00022824"/>
    </source>
</evidence>
<dbReference type="InterPro" id="IPR040162">
    <property type="entry name" value="MGST1-like"/>
</dbReference>
<evidence type="ECO:0000256" key="6">
    <source>
        <dbReference type="ARBA" id="ARBA00022679"/>
    </source>
</evidence>
<feature type="transmembrane region" description="Helical" evidence="17">
    <location>
        <begin position="12"/>
        <end position="28"/>
    </location>
</feature>
<evidence type="ECO:0000256" key="5">
    <source>
        <dbReference type="ARBA" id="ARBA00012452"/>
    </source>
</evidence>
<evidence type="ECO:0000313" key="18">
    <source>
        <dbReference type="EMBL" id="CAG5102551.1"/>
    </source>
</evidence>
<evidence type="ECO:0000256" key="1">
    <source>
        <dbReference type="ARBA" id="ARBA00003701"/>
    </source>
</evidence>
<comment type="function">
    <text evidence="1">Conjugation of reduced glutathione to a wide number of exogenous and endogenous hydrophobic electrophiles.</text>
</comment>
<proteinExistence type="inferred from homology"/>
<gene>
    <name evidence="18" type="ORF">OKIOD_LOCUS9119</name>
</gene>
<dbReference type="Proteomes" id="UP001158576">
    <property type="component" value="Chromosome 1"/>
</dbReference>
<dbReference type="PANTHER" id="PTHR10689:SF6">
    <property type="entry name" value="MICROSOMAL GLUTATHIONE S-TRANSFERASE 1"/>
    <property type="match status" value="1"/>
</dbReference>
<evidence type="ECO:0000256" key="8">
    <source>
        <dbReference type="ARBA" id="ARBA00022787"/>
    </source>
</evidence>
<evidence type="ECO:0000256" key="10">
    <source>
        <dbReference type="ARBA" id="ARBA00022989"/>
    </source>
</evidence>
<keyword evidence="12" id="KW-0496">Mitochondrion</keyword>
<keyword evidence="11" id="KW-0007">Acetylation</keyword>
<evidence type="ECO:0000256" key="4">
    <source>
        <dbReference type="ARBA" id="ARBA00010459"/>
    </source>
</evidence>
<reference evidence="18 19" key="1">
    <citation type="submission" date="2021-04" db="EMBL/GenBank/DDBJ databases">
        <authorList>
            <person name="Bliznina A."/>
        </authorList>
    </citation>
    <scope>NUCLEOTIDE SEQUENCE [LARGE SCALE GENOMIC DNA]</scope>
</reference>
<feature type="transmembrane region" description="Helical" evidence="17">
    <location>
        <begin position="126"/>
        <end position="144"/>
    </location>
</feature>
<keyword evidence="6" id="KW-0808">Transferase</keyword>
<dbReference type="InterPro" id="IPR023352">
    <property type="entry name" value="MAPEG-like_dom_sf"/>
</dbReference>
<organism evidence="18 19">
    <name type="scientific">Oikopleura dioica</name>
    <name type="common">Tunicate</name>
    <dbReference type="NCBI Taxonomy" id="34765"/>
    <lineage>
        <taxon>Eukaryota</taxon>
        <taxon>Metazoa</taxon>
        <taxon>Chordata</taxon>
        <taxon>Tunicata</taxon>
        <taxon>Appendicularia</taxon>
        <taxon>Copelata</taxon>
        <taxon>Oikopleuridae</taxon>
        <taxon>Oikopleura</taxon>
    </lineage>
</organism>